<dbReference type="EMBL" id="RHHT01000080">
    <property type="protein sequence ID" value="RNB68639.1"/>
    <property type="molecule type" value="Genomic_DNA"/>
</dbReference>
<comment type="caution">
    <text evidence="2">The sequence shown here is derived from an EMBL/GenBank/DDBJ whole genome shotgun (WGS) entry which is preliminary data.</text>
</comment>
<evidence type="ECO:0000313" key="2">
    <source>
        <dbReference type="EMBL" id="RNB68639.1"/>
    </source>
</evidence>
<dbReference type="RefSeq" id="WP_122915683.1">
    <property type="nucleotide sequence ID" value="NZ_RHHT01000080.1"/>
</dbReference>
<organism evidence="2 3">
    <name type="scientific">Brevibacillus panacihumi</name>
    <dbReference type="NCBI Taxonomy" id="497735"/>
    <lineage>
        <taxon>Bacteria</taxon>
        <taxon>Bacillati</taxon>
        <taxon>Bacillota</taxon>
        <taxon>Bacilli</taxon>
        <taxon>Bacillales</taxon>
        <taxon>Paenibacillaceae</taxon>
        <taxon>Brevibacillus</taxon>
    </lineage>
</organism>
<dbReference type="Gene3D" id="3.30.470.20">
    <property type="entry name" value="ATP-grasp fold, B domain"/>
    <property type="match status" value="1"/>
</dbReference>
<name>A0A3M8BZ81_9BACL</name>
<reference evidence="2 3" key="1">
    <citation type="submission" date="2018-10" db="EMBL/GenBank/DDBJ databases">
        <title>Phylogenomics of Brevibacillus.</title>
        <authorList>
            <person name="Dunlap C."/>
        </authorList>
    </citation>
    <scope>NUCLEOTIDE SEQUENCE [LARGE SCALE GENOMIC DNA]</scope>
    <source>
        <strain evidence="2 3">JCM 15085</strain>
    </source>
</reference>
<accession>A0A3M8BZ81</accession>
<feature type="region of interest" description="Disordered" evidence="1">
    <location>
        <begin position="418"/>
        <end position="438"/>
    </location>
</feature>
<feature type="compositionally biased region" description="Basic residues" evidence="1">
    <location>
        <begin position="458"/>
        <end position="471"/>
    </location>
</feature>
<dbReference type="AlphaFoldDB" id="A0A3M8BZ81"/>
<evidence type="ECO:0000256" key="1">
    <source>
        <dbReference type="SAM" id="MobiDB-lite"/>
    </source>
</evidence>
<evidence type="ECO:0000313" key="3">
    <source>
        <dbReference type="Proteomes" id="UP000281915"/>
    </source>
</evidence>
<dbReference type="Proteomes" id="UP000281915">
    <property type="component" value="Unassembled WGS sequence"/>
</dbReference>
<dbReference type="Pfam" id="PF14398">
    <property type="entry name" value="ATPgrasp_YheCD"/>
    <property type="match status" value="1"/>
</dbReference>
<proteinExistence type="predicted"/>
<dbReference type="SUPFAM" id="SSF56059">
    <property type="entry name" value="Glutathione synthetase ATP-binding domain-like"/>
    <property type="match status" value="1"/>
</dbReference>
<gene>
    <name evidence="2" type="ORF">EDM58_24585</name>
</gene>
<protein>
    <submittedName>
        <fullName evidence="2">YheC/YheD family protein</fullName>
    </submittedName>
</protein>
<feature type="region of interest" description="Disordered" evidence="1">
    <location>
        <begin position="452"/>
        <end position="471"/>
    </location>
</feature>
<sequence length="471" mass="53212">MSYLPTVVQAIEPKSEVDLYLPQAHMRKWNLQPSTLNVQFGNKTVRARVSRMERNSRTWIRPSLAQALHLPTGVPLLVDYQANQQSLVFGPYLGILVSAYHLQYPLAPFGPLSHFFNEVADSCRKRGGVICAFRPQDVNWDAGIVRGLVRKGGSWRQRVLPLPQCIYNRLVSRQRERSEAMSAWIQRCKEANIPFFNERFLNKWHVHSALEKQEAAAPHLPGMLRYEKQDDLQEMITRYHTVYAKPANGSMGRGIIRLHRKQNGYQAASPGGLNKHFSSISGLHKYLSKRTKGKPYLLQQGLPLIGIQGRPADFRVLVQKDRKGEWSVTSLVARLGQNRIVSNVSRGGSMMSPAHALRLCGPWASSHRPTPQTLKQVALKLSRLLEEALPGHYAEFGVDLGVDVRGQVWLLEVNSKPSKTANSIPMPDGAEAPPRRARPSAVRMFEYASYISGFPRPKPNRKTVSKKTRRR</sequence>
<dbReference type="InterPro" id="IPR026838">
    <property type="entry name" value="YheC/D"/>
</dbReference>